<comment type="similarity">
    <text evidence="1">Belongs to the short-chain dehydrogenases/reductases (SDR) family.</text>
</comment>
<dbReference type="PATRIC" id="fig|1461584.3.peg.2662"/>
<keyword evidence="2" id="KW-0560">Oxidoreductase</keyword>
<sequence>MDRHLLVTGGSRGIGAAIVRGAAAQGWAVTFTYRNSLAEAEALAAELAGDGVRVRALAADRPPAEQYAAAEAGLGPVTALVNNAGITGPLGAFADSEEEAERRIFDVNVHQVFGFCRAAVRAWLDTGTAGSIVNIGSTAAGTGSPGEYLAYAASKAAVETFTKGLAKELGPAGIRAVVVAPGTTNTGIHAAAGDPGRPARVAARIPLGRPAEPEEVAAAVLWLLAPEAAYITGTVITVAGGQ</sequence>
<dbReference type="GO" id="GO:0016491">
    <property type="term" value="F:oxidoreductase activity"/>
    <property type="evidence" value="ECO:0007669"/>
    <property type="project" value="UniProtKB-KW"/>
</dbReference>
<dbReference type="PANTHER" id="PTHR43639:SF1">
    <property type="entry name" value="SHORT-CHAIN DEHYDROGENASE_REDUCTASE FAMILY PROTEIN"/>
    <property type="match status" value="1"/>
</dbReference>
<gene>
    <name evidence="3" type="primary">fabG_11</name>
    <name evidence="3" type="ORF">BN1051_02689</name>
</gene>
<dbReference type="PRINTS" id="PR00080">
    <property type="entry name" value="SDRFAMILY"/>
</dbReference>
<dbReference type="FunFam" id="3.40.50.720:FF:000084">
    <property type="entry name" value="Short-chain dehydrogenase reductase"/>
    <property type="match status" value="1"/>
</dbReference>
<dbReference type="InterPro" id="IPR036291">
    <property type="entry name" value="NAD(P)-bd_dom_sf"/>
</dbReference>
<dbReference type="EMBL" id="LN483072">
    <property type="protein sequence ID" value="CEA09321.1"/>
    <property type="molecule type" value="Genomic_DNA"/>
</dbReference>
<protein>
    <submittedName>
        <fullName evidence="3">3-oxoacyl-[acyl-carrier-protein] reductase FabG</fullName>
    </submittedName>
</protein>
<evidence type="ECO:0000256" key="1">
    <source>
        <dbReference type="ARBA" id="ARBA00006484"/>
    </source>
</evidence>
<evidence type="ECO:0000256" key="2">
    <source>
        <dbReference type="ARBA" id="ARBA00023002"/>
    </source>
</evidence>
<dbReference type="Gene3D" id="3.40.50.720">
    <property type="entry name" value="NAD(P)-binding Rossmann-like Domain"/>
    <property type="match status" value="1"/>
</dbReference>
<name>A0A078MWW2_9MICC</name>
<dbReference type="AlphaFoldDB" id="A0A078MWW2"/>
<dbReference type="PRINTS" id="PR00081">
    <property type="entry name" value="GDHRDH"/>
</dbReference>
<dbReference type="InterPro" id="IPR002347">
    <property type="entry name" value="SDR_fam"/>
</dbReference>
<proteinExistence type="inferred from homology"/>
<evidence type="ECO:0000313" key="3">
    <source>
        <dbReference type="EMBL" id="CEA09321.1"/>
    </source>
</evidence>
<reference evidence="3" key="1">
    <citation type="submission" date="2014-07" db="EMBL/GenBank/DDBJ databases">
        <authorList>
            <person name="Urmite Genomes Urmite Genomes"/>
        </authorList>
    </citation>
    <scope>NUCLEOTIDE SEQUENCE</scope>
    <source>
        <strain evidence="3">11W110_air</strain>
    </source>
</reference>
<organism evidence="3">
    <name type="scientific">Arthrobacter saudimassiliensis</name>
    <dbReference type="NCBI Taxonomy" id="1461584"/>
    <lineage>
        <taxon>Bacteria</taxon>
        <taxon>Bacillati</taxon>
        <taxon>Actinomycetota</taxon>
        <taxon>Actinomycetes</taxon>
        <taxon>Micrococcales</taxon>
        <taxon>Micrococcaceae</taxon>
        <taxon>Arthrobacter</taxon>
    </lineage>
</organism>
<dbReference type="CDD" id="cd05233">
    <property type="entry name" value="SDR_c"/>
    <property type="match status" value="1"/>
</dbReference>
<dbReference type="Pfam" id="PF13561">
    <property type="entry name" value="adh_short_C2"/>
    <property type="match status" value="1"/>
</dbReference>
<accession>A0A078MWW2</accession>
<dbReference type="PANTHER" id="PTHR43639">
    <property type="entry name" value="OXIDOREDUCTASE, SHORT-CHAIN DEHYDROGENASE/REDUCTASE FAMILY (AFU_ORTHOLOGUE AFUA_5G02870)"/>
    <property type="match status" value="1"/>
</dbReference>
<dbReference type="SUPFAM" id="SSF51735">
    <property type="entry name" value="NAD(P)-binding Rossmann-fold domains"/>
    <property type="match status" value="1"/>
</dbReference>